<dbReference type="InterPro" id="IPR014710">
    <property type="entry name" value="RmlC-like_jellyroll"/>
</dbReference>
<protein>
    <submittedName>
        <fullName evidence="3">Cupin-domain-containing oxidoreductase srdD</fullName>
    </submittedName>
</protein>
<organism evidence="3 4">
    <name type="scientific">Cladobotryum mycophilum</name>
    <dbReference type="NCBI Taxonomy" id="491253"/>
    <lineage>
        <taxon>Eukaryota</taxon>
        <taxon>Fungi</taxon>
        <taxon>Dikarya</taxon>
        <taxon>Ascomycota</taxon>
        <taxon>Pezizomycotina</taxon>
        <taxon>Sordariomycetes</taxon>
        <taxon>Hypocreomycetidae</taxon>
        <taxon>Hypocreales</taxon>
        <taxon>Hypocreaceae</taxon>
        <taxon>Cladobotryum</taxon>
    </lineage>
</organism>
<proteinExistence type="predicted"/>
<feature type="domain" description="Cupin type-2" evidence="2">
    <location>
        <begin position="111"/>
        <end position="174"/>
    </location>
</feature>
<feature type="compositionally biased region" description="Polar residues" evidence="1">
    <location>
        <begin position="1"/>
        <end position="19"/>
    </location>
</feature>
<comment type="caution">
    <text evidence="3">The sequence shown here is derived from an EMBL/GenBank/DDBJ whole genome shotgun (WGS) entry which is preliminary data.</text>
</comment>
<dbReference type="CDD" id="cd02231">
    <property type="entry name" value="cupin_BLL6423-like"/>
    <property type="match status" value="1"/>
</dbReference>
<evidence type="ECO:0000256" key="1">
    <source>
        <dbReference type="SAM" id="MobiDB-lite"/>
    </source>
</evidence>
<dbReference type="InterPro" id="IPR047142">
    <property type="entry name" value="OryJ/VirC-like"/>
</dbReference>
<dbReference type="InterPro" id="IPR013096">
    <property type="entry name" value="Cupin_2"/>
</dbReference>
<dbReference type="InterPro" id="IPR011051">
    <property type="entry name" value="RmlC_Cupin_sf"/>
</dbReference>
<dbReference type="PANTHER" id="PTHR36156:SF2">
    <property type="entry name" value="CUPIN TYPE-2 DOMAIN-CONTAINING PROTEIN"/>
    <property type="match status" value="1"/>
</dbReference>
<reference evidence="3 4" key="1">
    <citation type="submission" date="2024-01" db="EMBL/GenBank/DDBJ databases">
        <title>Complete genome of Cladobotryum mycophilum ATHUM6906.</title>
        <authorList>
            <person name="Christinaki A.C."/>
            <person name="Myridakis A.I."/>
            <person name="Kouvelis V.N."/>
        </authorList>
    </citation>
    <scope>NUCLEOTIDE SEQUENCE [LARGE SCALE GENOMIC DNA]</scope>
    <source>
        <strain evidence="3 4">ATHUM6906</strain>
    </source>
</reference>
<feature type="region of interest" description="Disordered" evidence="1">
    <location>
        <begin position="1"/>
        <end position="53"/>
    </location>
</feature>
<sequence>MAQPLTLTGQHPINTTTPIEQGETAISSPSSPPTSDNKNDKPESQPEPTTSLPIARLIRTTHTQDGTSIFSSDSPIPPISPFGPQGTSFTVFDTRASLPADNIPLLPRRHPPGQAVPVHRTQTLDYCTVLSGQIDVGLDGGETKAVRVGDFIVQQGVNHEWVNRSGETCRILFVMLGADKIQLQDGKAIEQTVF</sequence>
<gene>
    <name evidence="3" type="ORF">PT974_03448</name>
</gene>
<dbReference type="SUPFAM" id="SSF51182">
    <property type="entry name" value="RmlC-like cupins"/>
    <property type="match status" value="1"/>
</dbReference>
<dbReference type="Proteomes" id="UP001338125">
    <property type="component" value="Unassembled WGS sequence"/>
</dbReference>
<dbReference type="Gene3D" id="2.60.120.10">
    <property type="entry name" value="Jelly Rolls"/>
    <property type="match status" value="1"/>
</dbReference>
<evidence type="ECO:0000259" key="2">
    <source>
        <dbReference type="Pfam" id="PF07883"/>
    </source>
</evidence>
<evidence type="ECO:0000313" key="4">
    <source>
        <dbReference type="Proteomes" id="UP001338125"/>
    </source>
</evidence>
<dbReference type="Pfam" id="PF07883">
    <property type="entry name" value="Cupin_2"/>
    <property type="match status" value="1"/>
</dbReference>
<evidence type="ECO:0000313" key="3">
    <source>
        <dbReference type="EMBL" id="KAK5995055.1"/>
    </source>
</evidence>
<dbReference type="PANTHER" id="PTHR36156">
    <property type="entry name" value="SLR2101 PROTEIN"/>
    <property type="match status" value="1"/>
</dbReference>
<dbReference type="EMBL" id="JAVFKD010000004">
    <property type="protein sequence ID" value="KAK5995055.1"/>
    <property type="molecule type" value="Genomic_DNA"/>
</dbReference>
<keyword evidence="4" id="KW-1185">Reference proteome</keyword>
<name>A0ABR0STJ7_9HYPO</name>
<accession>A0ABR0STJ7</accession>